<dbReference type="SUPFAM" id="SSF52402">
    <property type="entry name" value="Adenine nucleotide alpha hydrolases-like"/>
    <property type="match status" value="2"/>
</dbReference>
<dbReference type="PANTHER" id="PTHR46268">
    <property type="entry name" value="STRESS RESPONSE PROTEIN NHAX"/>
    <property type="match status" value="1"/>
</dbReference>
<evidence type="ECO:0000259" key="2">
    <source>
        <dbReference type="Pfam" id="PF00582"/>
    </source>
</evidence>
<name>A0ABT5K521_9BURK</name>
<dbReference type="EMBL" id="JAQQXR010000010">
    <property type="protein sequence ID" value="MDC8760096.1"/>
    <property type="molecule type" value="Genomic_DNA"/>
</dbReference>
<dbReference type="CDD" id="cd00293">
    <property type="entry name" value="USP-like"/>
    <property type="match status" value="1"/>
</dbReference>
<dbReference type="Proteomes" id="UP001221208">
    <property type="component" value="Unassembled WGS sequence"/>
</dbReference>
<gene>
    <name evidence="3" type="ORF">OIK44_21125</name>
</gene>
<evidence type="ECO:0000256" key="1">
    <source>
        <dbReference type="ARBA" id="ARBA00008791"/>
    </source>
</evidence>
<dbReference type="InterPro" id="IPR006016">
    <property type="entry name" value="UspA"/>
</dbReference>
<dbReference type="RefSeq" id="WP_273673677.1">
    <property type="nucleotide sequence ID" value="NZ_JAQQXR010000010.1"/>
</dbReference>
<organism evidence="3 4">
    <name type="scientific">Janthinobacterium fluminis</name>
    <dbReference type="NCBI Taxonomy" id="2987524"/>
    <lineage>
        <taxon>Bacteria</taxon>
        <taxon>Pseudomonadati</taxon>
        <taxon>Pseudomonadota</taxon>
        <taxon>Betaproteobacteria</taxon>
        <taxon>Burkholderiales</taxon>
        <taxon>Oxalobacteraceae</taxon>
        <taxon>Janthinobacterium</taxon>
    </lineage>
</organism>
<comment type="similarity">
    <text evidence="1">Belongs to the universal stress protein A family.</text>
</comment>
<dbReference type="PRINTS" id="PR01438">
    <property type="entry name" value="UNVRSLSTRESS"/>
</dbReference>
<reference evidence="3 4" key="1">
    <citation type="submission" date="2022-10" db="EMBL/GenBank/DDBJ databases">
        <title>Janthinobacterium sp. hw3 Genome sequencing.</title>
        <authorList>
            <person name="Park S."/>
        </authorList>
    </citation>
    <scope>NUCLEOTIDE SEQUENCE [LARGE SCALE GENOMIC DNA]</scope>
    <source>
        <strain evidence="4">hw3</strain>
    </source>
</reference>
<feature type="domain" description="UspA" evidence="2">
    <location>
        <begin position="3"/>
        <end position="146"/>
    </location>
</feature>
<accession>A0ABT5K521</accession>
<dbReference type="Gene3D" id="3.40.50.12370">
    <property type="match status" value="1"/>
</dbReference>
<feature type="domain" description="UspA" evidence="2">
    <location>
        <begin position="156"/>
        <end position="286"/>
    </location>
</feature>
<keyword evidence="4" id="KW-1185">Reference proteome</keyword>
<evidence type="ECO:0000313" key="3">
    <source>
        <dbReference type="EMBL" id="MDC8760096.1"/>
    </source>
</evidence>
<dbReference type="Pfam" id="PF00582">
    <property type="entry name" value="Usp"/>
    <property type="match status" value="2"/>
</dbReference>
<proteinExistence type="inferred from homology"/>
<evidence type="ECO:0000313" key="4">
    <source>
        <dbReference type="Proteomes" id="UP001221208"/>
    </source>
</evidence>
<comment type="caution">
    <text evidence="3">The sequence shown here is derived from an EMBL/GenBank/DDBJ whole genome shotgun (WGS) entry which is preliminary data.</text>
</comment>
<protein>
    <submittedName>
        <fullName evidence="3">Universal stress protein</fullName>
    </submittedName>
</protein>
<sequence length="287" mass="30260">MAYKTVLVHIDDSARVGARIDVAAAIAGSEGGHLIGVALTGVSRFLYQNITSSEEDPNLALHLRFLRERAGHALAGFERHMAALGGADFEQRVVDDEAGGGISLLARYADLVVIGQLNPAQPSTAVMNDFPAYVVIHAGRPVLVVPYAGPAVAPPRQVLIAWNASREASRAVSAALPLLRRAAGVHIVVLDAEQNAVAHGPHPGADIALYLRRHGVASNVVLRQSPRHGALRRSGAIGETLLSHAADVAADLLVMGAYGHSRFRETILGGVTRTVLESMPLPVLMAH</sequence>
<dbReference type="InterPro" id="IPR006015">
    <property type="entry name" value="Universal_stress_UspA"/>
</dbReference>
<dbReference type="PANTHER" id="PTHR46268:SF15">
    <property type="entry name" value="UNIVERSAL STRESS PROTEIN HP_0031"/>
    <property type="match status" value="1"/>
</dbReference>